<gene>
    <name evidence="1" type="ORF">CLV41_11712</name>
</gene>
<dbReference type="InterPro" id="IPR038282">
    <property type="entry name" value="DUF2267_sf"/>
</dbReference>
<dbReference type="InterPro" id="IPR018727">
    <property type="entry name" value="DUF2267"/>
</dbReference>
<reference evidence="1 2" key="1">
    <citation type="submission" date="2018-01" db="EMBL/GenBank/DDBJ databases">
        <title>Genomic Encyclopedia of Archaeal and Bacterial Type Strains, Phase II (KMG-II): from individual species to whole genera.</title>
        <authorList>
            <person name="Goeker M."/>
        </authorList>
    </citation>
    <scope>NUCLEOTIDE SEQUENCE [LARGE SCALE GENOMIC DNA]</scope>
    <source>
        <strain evidence="1 2">DSM 17023</strain>
    </source>
</reference>
<protein>
    <submittedName>
        <fullName evidence="1">Uncharacterized protein (DUF2267 family)</fullName>
    </submittedName>
</protein>
<proteinExistence type="predicted"/>
<keyword evidence="2" id="KW-1185">Reference proteome</keyword>
<dbReference type="OrthoDB" id="20942at2"/>
<organism evidence="1 2">
    <name type="scientific">Roseibium marinum</name>
    <dbReference type="NCBI Taxonomy" id="281252"/>
    <lineage>
        <taxon>Bacteria</taxon>
        <taxon>Pseudomonadati</taxon>
        <taxon>Pseudomonadota</taxon>
        <taxon>Alphaproteobacteria</taxon>
        <taxon>Hyphomicrobiales</taxon>
        <taxon>Stappiaceae</taxon>
        <taxon>Roseibium</taxon>
    </lineage>
</organism>
<dbReference type="RefSeq" id="WP_103225243.1">
    <property type="nucleotide sequence ID" value="NZ_PPCN01000017.1"/>
</dbReference>
<accession>A0A2S3UK37</accession>
<evidence type="ECO:0000313" key="2">
    <source>
        <dbReference type="Proteomes" id="UP000236959"/>
    </source>
</evidence>
<dbReference type="Pfam" id="PF10025">
    <property type="entry name" value="DUF2267"/>
    <property type="match status" value="1"/>
</dbReference>
<dbReference type="Proteomes" id="UP000236959">
    <property type="component" value="Unassembled WGS sequence"/>
</dbReference>
<name>A0A2S3UK37_9HYPH</name>
<dbReference type="Gene3D" id="1.10.490.110">
    <property type="entry name" value="Uncharacterized conserved protein DUF2267"/>
    <property type="match status" value="1"/>
</dbReference>
<dbReference type="EMBL" id="PPCN01000017">
    <property type="protein sequence ID" value="POF28078.1"/>
    <property type="molecule type" value="Genomic_DNA"/>
</dbReference>
<dbReference type="AlphaFoldDB" id="A0A2S3UK37"/>
<comment type="caution">
    <text evidence="1">The sequence shown here is derived from an EMBL/GenBank/DDBJ whole genome shotgun (WGS) entry which is preliminary data.</text>
</comment>
<sequence>MPMPQTYFHASLDFDAFLQDVRDTCMLQTHHQAYHTLRAVLHTFRAHLTTEQALEFANILPAVTRAIFVEDWVEDWQPGETPPPFPDRVALTRKVKFVRQDHNMAPDTAIADVATALRRSSVDERQLDRVLARLPEGAVDFWNPHV</sequence>
<evidence type="ECO:0000313" key="1">
    <source>
        <dbReference type="EMBL" id="POF28078.1"/>
    </source>
</evidence>